<evidence type="ECO:0000313" key="6">
    <source>
        <dbReference type="Proteomes" id="UP000824017"/>
    </source>
</evidence>
<dbReference type="InterPro" id="IPR020449">
    <property type="entry name" value="Tscrpt_reg_AraC-type_HTH"/>
</dbReference>
<dbReference type="SMART" id="SM00342">
    <property type="entry name" value="HTH_ARAC"/>
    <property type="match status" value="1"/>
</dbReference>
<dbReference type="Proteomes" id="UP000824017">
    <property type="component" value="Unassembled WGS sequence"/>
</dbReference>
<evidence type="ECO:0000256" key="1">
    <source>
        <dbReference type="ARBA" id="ARBA00023015"/>
    </source>
</evidence>
<keyword evidence="1" id="KW-0805">Transcription regulation</keyword>
<dbReference type="AlphaFoldDB" id="A0A9D2DA25"/>
<keyword evidence="3" id="KW-0804">Transcription</keyword>
<evidence type="ECO:0000259" key="4">
    <source>
        <dbReference type="PROSITE" id="PS01124"/>
    </source>
</evidence>
<dbReference type="InterPro" id="IPR018062">
    <property type="entry name" value="HTH_AraC-typ_CS"/>
</dbReference>
<dbReference type="GO" id="GO:0043565">
    <property type="term" value="F:sequence-specific DNA binding"/>
    <property type="evidence" value="ECO:0007669"/>
    <property type="project" value="InterPro"/>
</dbReference>
<dbReference type="SUPFAM" id="SSF46689">
    <property type="entry name" value="Homeodomain-like"/>
    <property type="match status" value="1"/>
</dbReference>
<name>A0A9D2DA25_9FIRM</name>
<dbReference type="PROSITE" id="PS00041">
    <property type="entry name" value="HTH_ARAC_FAMILY_1"/>
    <property type="match status" value="1"/>
</dbReference>
<reference evidence="5" key="2">
    <citation type="submission" date="2021-04" db="EMBL/GenBank/DDBJ databases">
        <authorList>
            <person name="Gilroy R."/>
        </authorList>
    </citation>
    <scope>NUCLEOTIDE SEQUENCE</scope>
    <source>
        <strain evidence="5">ChiGjej1B1-13045</strain>
    </source>
</reference>
<dbReference type="PROSITE" id="PS01124">
    <property type="entry name" value="HTH_ARAC_FAMILY_2"/>
    <property type="match status" value="1"/>
</dbReference>
<gene>
    <name evidence="5" type="ORF">H9817_04120</name>
</gene>
<dbReference type="GO" id="GO:0003700">
    <property type="term" value="F:DNA-binding transcription factor activity"/>
    <property type="evidence" value="ECO:0007669"/>
    <property type="project" value="InterPro"/>
</dbReference>
<evidence type="ECO:0000313" key="5">
    <source>
        <dbReference type="EMBL" id="HIZ13090.1"/>
    </source>
</evidence>
<reference evidence="5" key="1">
    <citation type="journal article" date="2021" name="PeerJ">
        <title>Extensive microbial diversity within the chicken gut microbiome revealed by metagenomics and culture.</title>
        <authorList>
            <person name="Gilroy R."/>
            <person name="Ravi A."/>
            <person name="Getino M."/>
            <person name="Pursley I."/>
            <person name="Horton D.L."/>
            <person name="Alikhan N.F."/>
            <person name="Baker D."/>
            <person name="Gharbi K."/>
            <person name="Hall N."/>
            <person name="Watson M."/>
            <person name="Adriaenssens E.M."/>
            <person name="Foster-Nyarko E."/>
            <person name="Jarju S."/>
            <person name="Secka A."/>
            <person name="Antonio M."/>
            <person name="Oren A."/>
            <person name="Chaudhuri R.R."/>
            <person name="La Ragione R."/>
            <person name="Hildebrand F."/>
            <person name="Pallen M.J."/>
        </authorList>
    </citation>
    <scope>NUCLEOTIDE SEQUENCE</scope>
    <source>
        <strain evidence="5">ChiGjej1B1-13045</strain>
    </source>
</reference>
<keyword evidence="2" id="KW-0238">DNA-binding</keyword>
<sequence length="335" mass="38754">APFFLLSLFRKDKPIFTTFIYELCEANDANLLFLDDFSPEISVCAISSRETPSQIYQLNQYTILRSKLDTQTGCKLGISELLLSSRKLNIRLLNTILALNLAFFYPERTLCPQIDFEKNIRVKDSLNRLYRSAIARKADGNSPGILTLSTEMLDIIEKNSFTDIAYIRQIFSDMVEHCRSLSFGYSIHSLDSVCDNAKRQILYCNTFTVLKEAVLIFGGSKEIKYWEQFDGYSQYVRTAITEVWNNYDKIEKSTDISKLLSLNNEYFCRLFKTETGISFNKFLNDHRLSVAEHLLKNTDKKISEIASAVGYHNLSYFSKMYKQAYGDTPFKYRKN</sequence>
<evidence type="ECO:0000256" key="3">
    <source>
        <dbReference type="ARBA" id="ARBA00023163"/>
    </source>
</evidence>
<feature type="domain" description="HTH araC/xylS-type" evidence="4">
    <location>
        <begin position="237"/>
        <end position="335"/>
    </location>
</feature>
<dbReference type="Pfam" id="PF12833">
    <property type="entry name" value="HTH_18"/>
    <property type="match status" value="1"/>
</dbReference>
<protein>
    <submittedName>
        <fullName evidence="5">Helix-turn-helix transcriptional regulator</fullName>
    </submittedName>
</protein>
<dbReference type="Gene3D" id="1.10.10.60">
    <property type="entry name" value="Homeodomain-like"/>
    <property type="match status" value="2"/>
</dbReference>
<accession>A0A9D2DA25</accession>
<evidence type="ECO:0000256" key="2">
    <source>
        <dbReference type="ARBA" id="ARBA00023125"/>
    </source>
</evidence>
<dbReference type="InterPro" id="IPR009057">
    <property type="entry name" value="Homeodomain-like_sf"/>
</dbReference>
<dbReference type="PANTHER" id="PTHR43280">
    <property type="entry name" value="ARAC-FAMILY TRANSCRIPTIONAL REGULATOR"/>
    <property type="match status" value="1"/>
</dbReference>
<dbReference type="InterPro" id="IPR018060">
    <property type="entry name" value="HTH_AraC"/>
</dbReference>
<dbReference type="PANTHER" id="PTHR43280:SF34">
    <property type="entry name" value="ARAC-FAMILY TRANSCRIPTIONAL REGULATOR"/>
    <property type="match status" value="1"/>
</dbReference>
<proteinExistence type="predicted"/>
<comment type="caution">
    <text evidence="5">The sequence shown here is derived from an EMBL/GenBank/DDBJ whole genome shotgun (WGS) entry which is preliminary data.</text>
</comment>
<dbReference type="PRINTS" id="PR00032">
    <property type="entry name" value="HTHARAC"/>
</dbReference>
<feature type="non-terminal residue" evidence="5">
    <location>
        <position position="1"/>
    </location>
</feature>
<dbReference type="EMBL" id="DXCD01000106">
    <property type="protein sequence ID" value="HIZ13090.1"/>
    <property type="molecule type" value="Genomic_DNA"/>
</dbReference>
<organism evidence="5 6">
    <name type="scientific">Candidatus Mediterraneibacter stercorigallinarum</name>
    <dbReference type="NCBI Taxonomy" id="2838686"/>
    <lineage>
        <taxon>Bacteria</taxon>
        <taxon>Bacillati</taxon>
        <taxon>Bacillota</taxon>
        <taxon>Clostridia</taxon>
        <taxon>Lachnospirales</taxon>
        <taxon>Lachnospiraceae</taxon>
        <taxon>Mediterraneibacter</taxon>
    </lineage>
</organism>